<dbReference type="InterPro" id="IPR003594">
    <property type="entry name" value="HATPase_dom"/>
</dbReference>
<dbReference type="STRING" id="39482.ERS852491_02839"/>
<dbReference type="Gene3D" id="3.30.450.20">
    <property type="entry name" value="PAS domain"/>
    <property type="match status" value="1"/>
</dbReference>
<dbReference type="PANTHER" id="PTHR34220:SF7">
    <property type="entry name" value="SENSOR HISTIDINE KINASE YPDA"/>
    <property type="match status" value="1"/>
</dbReference>
<dbReference type="Proteomes" id="UP000095544">
    <property type="component" value="Unassembled WGS sequence"/>
</dbReference>
<dbReference type="Pfam" id="PF02518">
    <property type="entry name" value="HATPase_c"/>
    <property type="match status" value="1"/>
</dbReference>
<evidence type="ECO:0000256" key="1">
    <source>
        <dbReference type="SAM" id="Phobius"/>
    </source>
</evidence>
<sequence>MFRSFKKQLTAFTIGFVLAIAVIMALLCYRYIYQNIISVSVQYNNQIANQLCKNIELFMEGIDEQIESVAYSSEIRFFGSHFITPGISSSRSDVKKVLWSAATQQNGFDDISIIYNGKKMISLFNMYDEKSLLELCDYYDKSEVYLNARFVPLIHSNNNGHYSLSCIKSVSNSSVTSGYYVIGSIIIDDIFEMLNNVDLGDGSGACLVDANGSVQYSTLVEGTFTQDMTNLIQTTNFKKDSGFTARLNRENYIISVYPLNHSDLSTVVYIPLSNVTKAAAPLLYTMLTIIFLFLIVSIVISVKLSNRLTYPVTALAVHVRNWDGCSNQFPKVKGTEETDILYHSFQKMTEHIQLLMEKNAQENRQKRKAELLALQAQINPHFLYNTLDSINALAILNDDQDISNMTTSLAHLLRLSIGQPDEFVTIDDEIKHIKAYLTIQKIRYNDKFDVEFHVDSSIGQFPIIRLILQPLIENCIYHGFETKEGKGHIIISAGESAGQIVIQIMDDGLGTDPVTEKEIQNNLASVKKPGNGCSVGIYNVNERLRLYYGDKSSLTFHSVQNKETVVTIRLPKEKGEL</sequence>
<evidence type="ECO:0000313" key="3">
    <source>
        <dbReference type="EMBL" id="CUO64541.1"/>
    </source>
</evidence>
<name>A0A174GRE8_9FIRM</name>
<dbReference type="InterPro" id="IPR010559">
    <property type="entry name" value="Sig_transdc_His_kin_internal"/>
</dbReference>
<dbReference type="SUPFAM" id="SSF55874">
    <property type="entry name" value="ATPase domain of HSP90 chaperone/DNA topoisomerase II/histidine kinase"/>
    <property type="match status" value="1"/>
</dbReference>
<protein>
    <submittedName>
        <fullName evidence="3">Inner membrane protein ypdA</fullName>
    </submittedName>
</protein>
<organism evidence="3 4">
    <name type="scientific">Faecalicatena contorta</name>
    <dbReference type="NCBI Taxonomy" id="39482"/>
    <lineage>
        <taxon>Bacteria</taxon>
        <taxon>Bacillati</taxon>
        <taxon>Bacillota</taxon>
        <taxon>Clostridia</taxon>
        <taxon>Lachnospirales</taxon>
        <taxon>Lachnospiraceae</taxon>
        <taxon>Faecalicatena</taxon>
    </lineage>
</organism>
<feature type="transmembrane region" description="Helical" evidence="1">
    <location>
        <begin position="12"/>
        <end position="32"/>
    </location>
</feature>
<keyword evidence="1" id="KW-0472">Membrane</keyword>
<dbReference type="Gene3D" id="3.30.565.10">
    <property type="entry name" value="Histidine kinase-like ATPase, C-terminal domain"/>
    <property type="match status" value="1"/>
</dbReference>
<feature type="domain" description="Histidine kinase/HSP90-like ATPase" evidence="2">
    <location>
        <begin position="459"/>
        <end position="574"/>
    </location>
</feature>
<dbReference type="RefSeq" id="WP_055153765.1">
    <property type="nucleotide sequence ID" value="NZ_CYZU01000026.1"/>
</dbReference>
<evidence type="ECO:0000313" key="4">
    <source>
        <dbReference type="Proteomes" id="UP000095544"/>
    </source>
</evidence>
<dbReference type="PANTHER" id="PTHR34220">
    <property type="entry name" value="SENSOR HISTIDINE KINASE YPDA"/>
    <property type="match status" value="1"/>
</dbReference>
<dbReference type="GO" id="GO:0000155">
    <property type="term" value="F:phosphorelay sensor kinase activity"/>
    <property type="evidence" value="ECO:0007669"/>
    <property type="project" value="InterPro"/>
</dbReference>
<dbReference type="EMBL" id="CYZU01000026">
    <property type="protein sequence ID" value="CUO64541.1"/>
    <property type="molecule type" value="Genomic_DNA"/>
</dbReference>
<accession>A0A174GRE8</accession>
<dbReference type="InterPro" id="IPR050640">
    <property type="entry name" value="Bact_2-comp_sensor_kinase"/>
</dbReference>
<proteinExistence type="predicted"/>
<reference evidence="3 4" key="1">
    <citation type="submission" date="2015-09" db="EMBL/GenBank/DDBJ databases">
        <authorList>
            <consortium name="Pathogen Informatics"/>
        </authorList>
    </citation>
    <scope>NUCLEOTIDE SEQUENCE [LARGE SCALE GENOMIC DNA]</scope>
    <source>
        <strain evidence="3 4">2789STDY5834876</strain>
    </source>
</reference>
<feature type="transmembrane region" description="Helical" evidence="1">
    <location>
        <begin position="282"/>
        <end position="302"/>
    </location>
</feature>
<dbReference type="InterPro" id="IPR036890">
    <property type="entry name" value="HATPase_C_sf"/>
</dbReference>
<dbReference type="Pfam" id="PF06580">
    <property type="entry name" value="His_kinase"/>
    <property type="match status" value="1"/>
</dbReference>
<dbReference type="OrthoDB" id="9809348at2"/>
<evidence type="ECO:0000259" key="2">
    <source>
        <dbReference type="SMART" id="SM00387"/>
    </source>
</evidence>
<dbReference type="GO" id="GO:0016020">
    <property type="term" value="C:membrane"/>
    <property type="evidence" value="ECO:0007669"/>
    <property type="project" value="InterPro"/>
</dbReference>
<dbReference type="SMART" id="SM00387">
    <property type="entry name" value="HATPase_c"/>
    <property type="match status" value="1"/>
</dbReference>
<dbReference type="AlphaFoldDB" id="A0A174GRE8"/>
<keyword evidence="1" id="KW-0812">Transmembrane</keyword>
<keyword evidence="1" id="KW-1133">Transmembrane helix</keyword>
<gene>
    <name evidence="3" type="primary">ypdA_3</name>
    <name evidence="3" type="ORF">ERS852491_02839</name>
</gene>